<reference evidence="3 4" key="1">
    <citation type="submission" date="2015-04" db="EMBL/GenBank/DDBJ databases">
        <title>Lasius niger genome sequencing.</title>
        <authorList>
            <person name="Konorov E.A."/>
            <person name="Nikitin M.A."/>
            <person name="Kirill M.V."/>
            <person name="Chang P."/>
        </authorList>
    </citation>
    <scope>NUCLEOTIDE SEQUENCE [LARGE SCALE GENOMIC DNA]</scope>
    <source>
        <tissue evidence="3">Whole</tissue>
    </source>
</reference>
<keyword evidence="3" id="KW-0695">RNA-directed DNA polymerase</keyword>
<dbReference type="EMBL" id="LBMM01009472">
    <property type="protein sequence ID" value="KMQ88117.1"/>
    <property type="molecule type" value="Genomic_DNA"/>
</dbReference>
<dbReference type="CDD" id="cd01650">
    <property type="entry name" value="RT_nLTR_like"/>
    <property type="match status" value="1"/>
</dbReference>
<feature type="domain" description="Endonuclease/exonuclease/phosphatase" evidence="2">
    <location>
        <begin position="7"/>
        <end position="80"/>
    </location>
</feature>
<dbReference type="InterPro" id="IPR005135">
    <property type="entry name" value="Endo/exonuclease/phosphatase"/>
</dbReference>
<organism evidence="3 4">
    <name type="scientific">Lasius niger</name>
    <name type="common">Black garden ant</name>
    <dbReference type="NCBI Taxonomy" id="67767"/>
    <lineage>
        <taxon>Eukaryota</taxon>
        <taxon>Metazoa</taxon>
        <taxon>Ecdysozoa</taxon>
        <taxon>Arthropoda</taxon>
        <taxon>Hexapoda</taxon>
        <taxon>Insecta</taxon>
        <taxon>Pterygota</taxon>
        <taxon>Neoptera</taxon>
        <taxon>Endopterygota</taxon>
        <taxon>Hymenoptera</taxon>
        <taxon>Apocrita</taxon>
        <taxon>Aculeata</taxon>
        <taxon>Formicoidea</taxon>
        <taxon>Formicidae</taxon>
        <taxon>Formicinae</taxon>
        <taxon>Lasius</taxon>
        <taxon>Lasius</taxon>
    </lineage>
</organism>
<dbReference type="PANTHER" id="PTHR19446">
    <property type="entry name" value="REVERSE TRANSCRIPTASES"/>
    <property type="match status" value="1"/>
</dbReference>
<gene>
    <name evidence="3" type="ORF">RF55_12451</name>
</gene>
<sequence length="613" mass="69377">MLLQRRLPEPIIIAGDFNAHSRHWGPRRTNHKGRVLEDRAAVLGLCILNIGTSSTLVRPQGESIDNLTWASPFAADRKLDKDRLEAAVLSATWPDVDTPQDIEGQVEWLGNTMTRACDFAMPRAKPRPRRAAFLVTIRRAKARAWDQQLLALDSDPWRRLYNIVMSKIKQWAPPVTKSLDPQVLEETLSTLFSEVNRAPELFVREPADWEEYYEVSRDEMTGVIKSLGKSQRSPYSKGGRPAGTPSSYRPICLLDEIGKLLERIIANRLVYHLKRVGPDLHEEQYGFRKGRSTTDAIFRVRFLVGSFTSEGGVVVAISLDIVYAFNTLPWGKVRDALIQHDVPLVEVVKSYFQKRGLEYRDRHGTKRERKMYCGVPQGAIKSMGLKVTPRKTEAIYFHDGSRGVPPQTHVTVDIPVQLGTCMKYLGLWLDGRWSFRDHFDRLVGKVESEFGGPLRAPVWVDKAVATKHIRDALRRVQRRVAIHVVRGYRTVSHAAASTLAGLPPMELVAGAQAKVYRQLKELQSMGDIITNRTGCRGREVHTGGMDGRHHGRMSFHLTQVLVGHGCFGEYLHKIGKELTAQCHHCDEKRDTAQHTLEFCPAWAEERRALTDKV</sequence>
<keyword evidence="3" id="KW-0808">Transferase</keyword>
<dbReference type="Pfam" id="PF00078">
    <property type="entry name" value="RVT_1"/>
    <property type="match status" value="1"/>
</dbReference>
<feature type="non-terminal residue" evidence="3">
    <location>
        <position position="613"/>
    </location>
</feature>
<keyword evidence="4" id="KW-1185">Reference proteome</keyword>
<dbReference type="GO" id="GO:0003964">
    <property type="term" value="F:RNA-directed DNA polymerase activity"/>
    <property type="evidence" value="ECO:0007669"/>
    <property type="project" value="UniProtKB-KW"/>
</dbReference>
<name>A0A0J7KCR7_LASNI</name>
<keyword evidence="3" id="KW-0548">Nucleotidyltransferase</keyword>
<dbReference type="PaxDb" id="67767-A0A0J7KCR7"/>
<dbReference type="SUPFAM" id="SSF56219">
    <property type="entry name" value="DNase I-like"/>
    <property type="match status" value="1"/>
</dbReference>
<evidence type="ECO:0000313" key="4">
    <source>
        <dbReference type="Proteomes" id="UP000036403"/>
    </source>
</evidence>
<protein>
    <submittedName>
        <fullName evidence="3">Reverse transcriptase</fullName>
    </submittedName>
</protein>
<accession>A0A0J7KCR7</accession>
<feature type="domain" description="Reverse transcriptase" evidence="1">
    <location>
        <begin position="245"/>
        <end position="382"/>
    </location>
</feature>
<dbReference type="SUPFAM" id="SSF56672">
    <property type="entry name" value="DNA/RNA polymerases"/>
    <property type="match status" value="1"/>
</dbReference>
<dbReference type="Proteomes" id="UP000036403">
    <property type="component" value="Unassembled WGS sequence"/>
</dbReference>
<proteinExistence type="predicted"/>
<evidence type="ECO:0000259" key="1">
    <source>
        <dbReference type="Pfam" id="PF00078"/>
    </source>
</evidence>
<evidence type="ECO:0000259" key="2">
    <source>
        <dbReference type="Pfam" id="PF14529"/>
    </source>
</evidence>
<dbReference type="InterPro" id="IPR000477">
    <property type="entry name" value="RT_dom"/>
</dbReference>
<dbReference type="InterPro" id="IPR036691">
    <property type="entry name" value="Endo/exonu/phosph_ase_sf"/>
</dbReference>
<comment type="caution">
    <text evidence="3">The sequence shown here is derived from an EMBL/GenBank/DDBJ whole genome shotgun (WGS) entry which is preliminary data.</text>
</comment>
<dbReference type="AlphaFoldDB" id="A0A0J7KCR7"/>
<dbReference type="Pfam" id="PF14529">
    <property type="entry name" value="Exo_endo_phos_2"/>
    <property type="match status" value="1"/>
</dbReference>
<dbReference type="Gene3D" id="3.60.10.10">
    <property type="entry name" value="Endonuclease/exonuclease/phosphatase"/>
    <property type="match status" value="1"/>
</dbReference>
<evidence type="ECO:0000313" key="3">
    <source>
        <dbReference type="EMBL" id="KMQ88117.1"/>
    </source>
</evidence>
<dbReference type="InterPro" id="IPR043502">
    <property type="entry name" value="DNA/RNA_pol_sf"/>
</dbReference>
<dbReference type="OrthoDB" id="7700848at2759"/>